<accession>A0ABV2BZL2</accession>
<evidence type="ECO:0000313" key="3">
    <source>
        <dbReference type="Proteomes" id="UP001548189"/>
    </source>
</evidence>
<keyword evidence="3" id="KW-1185">Reference proteome</keyword>
<keyword evidence="1" id="KW-0812">Transmembrane</keyword>
<gene>
    <name evidence="2" type="ORF">ABVT43_19690</name>
</gene>
<dbReference type="Proteomes" id="UP001548189">
    <property type="component" value="Unassembled WGS sequence"/>
</dbReference>
<feature type="transmembrane region" description="Helical" evidence="1">
    <location>
        <begin position="182"/>
        <end position="204"/>
    </location>
</feature>
<keyword evidence="1" id="KW-0472">Membrane</keyword>
<proteinExistence type="predicted"/>
<sequence>MQTLFDIHLDNQIKYKAQKQIAQQQLENALKLKQHTLLIMTTEEYLDFYLVNYKRINPGSSNLDAFNHMNSIVQNSTEISSSIQKNWQKLKERWDQHSESIQFVGSLIPIFSDSATLTVLAKDLHRGGSLFTKVKVNFVGAKPYIIIQGYAGLRHHLIGTRYLLNNPKVVSMGLGYAGASKALRAGGIFSVIFSVGFHSINLVFDDTVTWHFFVGSIATDVIAAFTAIGLVKAGISFLTFVSGATMVAVGPMIIVVFAGGLLGIGLSMLFNHLELPQKIAGYLKEGETRLNQELNHIQYNSKRLLSTAIEDPYGFISRLTNAPYFKF</sequence>
<evidence type="ECO:0000256" key="1">
    <source>
        <dbReference type="SAM" id="Phobius"/>
    </source>
</evidence>
<reference evidence="2 3" key="1">
    <citation type="submission" date="2024-06" db="EMBL/GenBank/DDBJ databases">
        <authorList>
            <person name="Li F."/>
        </authorList>
    </citation>
    <scope>NUCLEOTIDE SEQUENCE [LARGE SCALE GENOMIC DNA]</scope>
    <source>
        <strain evidence="2 3">GXAS 311</strain>
    </source>
</reference>
<evidence type="ECO:0000313" key="2">
    <source>
        <dbReference type="EMBL" id="MET1257370.1"/>
    </source>
</evidence>
<name>A0ABV2BZL2_9GAMM</name>
<protein>
    <submittedName>
        <fullName evidence="2">Uncharacterized protein</fullName>
    </submittedName>
</protein>
<dbReference type="RefSeq" id="WP_353897954.1">
    <property type="nucleotide sequence ID" value="NZ_JBEVCJ010000052.1"/>
</dbReference>
<feature type="transmembrane region" description="Helical" evidence="1">
    <location>
        <begin position="210"/>
        <end position="231"/>
    </location>
</feature>
<feature type="transmembrane region" description="Helical" evidence="1">
    <location>
        <begin position="243"/>
        <end position="270"/>
    </location>
</feature>
<keyword evidence="1" id="KW-1133">Transmembrane helix</keyword>
<comment type="caution">
    <text evidence="2">The sequence shown here is derived from an EMBL/GenBank/DDBJ whole genome shotgun (WGS) entry which is preliminary data.</text>
</comment>
<dbReference type="EMBL" id="JBEVCJ010000052">
    <property type="protein sequence ID" value="MET1257370.1"/>
    <property type="molecule type" value="Genomic_DNA"/>
</dbReference>
<organism evidence="2 3">
    <name type="scientific">Aliikangiella maris</name>
    <dbReference type="NCBI Taxonomy" id="3162458"/>
    <lineage>
        <taxon>Bacteria</taxon>
        <taxon>Pseudomonadati</taxon>
        <taxon>Pseudomonadota</taxon>
        <taxon>Gammaproteobacteria</taxon>
        <taxon>Oceanospirillales</taxon>
        <taxon>Pleioneaceae</taxon>
        <taxon>Aliikangiella</taxon>
    </lineage>
</organism>